<organism evidence="2 3">
    <name type="scientific">Clostridium scatologenes</name>
    <dbReference type="NCBI Taxonomy" id="1548"/>
    <lineage>
        <taxon>Bacteria</taxon>
        <taxon>Bacillati</taxon>
        <taxon>Bacillota</taxon>
        <taxon>Clostridia</taxon>
        <taxon>Eubacteriales</taxon>
        <taxon>Clostridiaceae</taxon>
        <taxon>Clostridium</taxon>
    </lineage>
</organism>
<keyword evidence="1" id="KW-0472">Membrane</keyword>
<dbReference type="EMBL" id="CP009933">
    <property type="protein sequence ID" value="AKA69955.1"/>
    <property type="molecule type" value="Genomic_DNA"/>
</dbReference>
<protein>
    <submittedName>
        <fullName evidence="2">Uncharacterized protein</fullName>
    </submittedName>
</protein>
<evidence type="ECO:0000313" key="2">
    <source>
        <dbReference type="EMBL" id="AKA69955.1"/>
    </source>
</evidence>
<feature type="transmembrane region" description="Helical" evidence="1">
    <location>
        <begin position="21"/>
        <end position="52"/>
    </location>
</feature>
<keyword evidence="3" id="KW-1185">Reference proteome</keyword>
<name>A0A0E3K0J2_CLOSL</name>
<dbReference type="Proteomes" id="UP000033115">
    <property type="component" value="Chromosome"/>
</dbReference>
<evidence type="ECO:0000256" key="1">
    <source>
        <dbReference type="SAM" id="Phobius"/>
    </source>
</evidence>
<gene>
    <name evidence="2" type="ORF">CSCA_2830</name>
</gene>
<reference evidence="2 3" key="1">
    <citation type="journal article" date="2015" name="J. Biotechnol.">
        <title>Complete genome sequence of a malodorant-producing acetogen, Clostridium scatologenes ATCC 25775(T).</title>
        <authorList>
            <person name="Zhu Z."/>
            <person name="Guo T."/>
            <person name="Zheng H."/>
            <person name="Song T."/>
            <person name="Ouyang P."/>
            <person name="Xie J."/>
        </authorList>
    </citation>
    <scope>NUCLEOTIDE SEQUENCE [LARGE SCALE GENOMIC DNA]</scope>
    <source>
        <strain evidence="2 3">ATCC 25775</strain>
    </source>
</reference>
<accession>A0A0E3K0J2</accession>
<proteinExistence type="predicted"/>
<sequence>MSKKVCTKSFKKKVGIALVSIGLGIIITVIIPFWGFIMVVGALLICLGFKLIDFH</sequence>
<dbReference type="HOGENOM" id="CLU_208369_0_0_9"/>
<dbReference type="AlphaFoldDB" id="A0A0E3K0J2"/>
<dbReference type="KEGG" id="csq:CSCA_2830"/>
<keyword evidence="1" id="KW-0812">Transmembrane</keyword>
<keyword evidence="1" id="KW-1133">Transmembrane helix</keyword>
<evidence type="ECO:0000313" key="3">
    <source>
        <dbReference type="Proteomes" id="UP000033115"/>
    </source>
</evidence>
<dbReference type="RefSeq" id="WP_007061458.1">
    <property type="nucleotide sequence ID" value="NZ_CP009933.1"/>
</dbReference>